<name>A0AAD6SH78_9AGAR</name>
<comment type="caution">
    <text evidence="1">The sequence shown here is derived from an EMBL/GenBank/DDBJ whole genome shotgun (WGS) entry which is preliminary data.</text>
</comment>
<evidence type="ECO:0000313" key="2">
    <source>
        <dbReference type="Proteomes" id="UP001218188"/>
    </source>
</evidence>
<dbReference type="EMBL" id="JARJCM010000129">
    <property type="protein sequence ID" value="KAJ7027122.1"/>
    <property type="molecule type" value="Genomic_DNA"/>
</dbReference>
<evidence type="ECO:0000313" key="1">
    <source>
        <dbReference type="EMBL" id="KAJ7027122.1"/>
    </source>
</evidence>
<gene>
    <name evidence="1" type="ORF">C8F04DRAFT_1123474</name>
</gene>
<dbReference type="SUPFAM" id="SSF52047">
    <property type="entry name" value="RNI-like"/>
    <property type="match status" value="1"/>
</dbReference>
<accession>A0AAD6SH78</accession>
<keyword evidence="2" id="KW-1185">Reference proteome</keyword>
<protein>
    <recommendedName>
        <fullName evidence="3">F-box domain-containing protein</fullName>
    </recommendedName>
</protein>
<dbReference type="Gene3D" id="3.80.10.10">
    <property type="entry name" value="Ribonuclease Inhibitor"/>
    <property type="match status" value="1"/>
</dbReference>
<evidence type="ECO:0008006" key="3">
    <source>
        <dbReference type="Google" id="ProtNLM"/>
    </source>
</evidence>
<dbReference type="AlphaFoldDB" id="A0AAD6SH78"/>
<dbReference type="Proteomes" id="UP001218188">
    <property type="component" value="Unassembled WGS sequence"/>
</dbReference>
<dbReference type="InterPro" id="IPR036047">
    <property type="entry name" value="F-box-like_dom_sf"/>
</dbReference>
<sequence length="506" mass="56525">MKPILPNELWMVILFCMDRRTLKAARLACRLFYELSMEAMLREITWLSKAKALREADYWEHNPNHANFPQDLAVCFADPPPEGTCSVSAGEQTRILNCIRGFPRLEALDLSIGNFPEDLYHVLADLSALKELTLRYCALPPSLTSVPVAILPNRNITSLKLFGLKSYPYRSANTFTADPVPCAGLFSLLPRLRSLHLELSFVETPFLPPSHRLTQLTIGVPSSAVYINHFLEILRSIPQLERLTTYDREKPGHEADANNANASAVPTAPPALNYLTHYTGTTALALEALKAAPSLIDVCIVADSSRLLVDFVEFLDQRQIPARRLRLEVTYWGSDTVEALRAIAYRLPGLECLAVAYSNGQPSEDSLVQIGVDFFPRLVNLQEFEIAYKIDATVRVPHLDSDVDSDDDDPFLDELNLTQADDLSIDEGEYFAANEGLASDELSHPLNLRQAPADNSLEPEFTALLFVLPRHNPGLQRICLPVGKTHRVVHKRNPSTGRWITFTLTV</sequence>
<reference evidence="1" key="1">
    <citation type="submission" date="2023-03" db="EMBL/GenBank/DDBJ databases">
        <title>Massive genome expansion in bonnet fungi (Mycena s.s.) driven by repeated elements and novel gene families across ecological guilds.</title>
        <authorList>
            <consortium name="Lawrence Berkeley National Laboratory"/>
            <person name="Harder C.B."/>
            <person name="Miyauchi S."/>
            <person name="Viragh M."/>
            <person name="Kuo A."/>
            <person name="Thoen E."/>
            <person name="Andreopoulos B."/>
            <person name="Lu D."/>
            <person name="Skrede I."/>
            <person name="Drula E."/>
            <person name="Henrissat B."/>
            <person name="Morin E."/>
            <person name="Kohler A."/>
            <person name="Barry K."/>
            <person name="LaButti K."/>
            <person name="Morin E."/>
            <person name="Salamov A."/>
            <person name="Lipzen A."/>
            <person name="Mereny Z."/>
            <person name="Hegedus B."/>
            <person name="Baldrian P."/>
            <person name="Stursova M."/>
            <person name="Weitz H."/>
            <person name="Taylor A."/>
            <person name="Grigoriev I.V."/>
            <person name="Nagy L.G."/>
            <person name="Martin F."/>
            <person name="Kauserud H."/>
        </authorList>
    </citation>
    <scope>NUCLEOTIDE SEQUENCE</scope>
    <source>
        <strain evidence="1">CBHHK200</strain>
    </source>
</reference>
<dbReference type="InterPro" id="IPR032675">
    <property type="entry name" value="LRR_dom_sf"/>
</dbReference>
<dbReference type="SUPFAM" id="SSF81383">
    <property type="entry name" value="F-box domain"/>
    <property type="match status" value="1"/>
</dbReference>
<proteinExistence type="predicted"/>
<organism evidence="1 2">
    <name type="scientific">Mycena alexandri</name>
    <dbReference type="NCBI Taxonomy" id="1745969"/>
    <lineage>
        <taxon>Eukaryota</taxon>
        <taxon>Fungi</taxon>
        <taxon>Dikarya</taxon>
        <taxon>Basidiomycota</taxon>
        <taxon>Agaricomycotina</taxon>
        <taxon>Agaricomycetes</taxon>
        <taxon>Agaricomycetidae</taxon>
        <taxon>Agaricales</taxon>
        <taxon>Marasmiineae</taxon>
        <taxon>Mycenaceae</taxon>
        <taxon>Mycena</taxon>
    </lineage>
</organism>